<accession>A0AAV3NQI4</accession>
<gene>
    <name evidence="1" type="ORF">LIER_02733</name>
</gene>
<reference evidence="1 2" key="1">
    <citation type="submission" date="2024-01" db="EMBL/GenBank/DDBJ databases">
        <title>The complete chloroplast genome sequence of Lithospermum erythrorhizon: insights into the phylogenetic relationship among Boraginaceae species and the maternal lineages of purple gromwells.</title>
        <authorList>
            <person name="Okada T."/>
            <person name="Watanabe K."/>
        </authorList>
    </citation>
    <scope>NUCLEOTIDE SEQUENCE [LARGE SCALE GENOMIC DNA]</scope>
</reference>
<sequence>MLHQLPKRKKKVEKKETKNKLFKASMKVTLMYGFDPCIIFYHSQEDTKVVEVKNFGDDEDKRRIREAVMRRRLDINKHPVDVGELHPNIETEDLQKQRHTLVLLNHDEIGRDGKIKKGYKDGG</sequence>
<evidence type="ECO:0000313" key="2">
    <source>
        <dbReference type="Proteomes" id="UP001454036"/>
    </source>
</evidence>
<comment type="caution">
    <text evidence="1">The sequence shown here is derived from an EMBL/GenBank/DDBJ whole genome shotgun (WGS) entry which is preliminary data.</text>
</comment>
<proteinExistence type="predicted"/>
<keyword evidence="2" id="KW-1185">Reference proteome</keyword>
<dbReference type="EMBL" id="BAABME010000306">
    <property type="protein sequence ID" value="GAA0141624.1"/>
    <property type="molecule type" value="Genomic_DNA"/>
</dbReference>
<protein>
    <submittedName>
        <fullName evidence="1">Uncharacterized protein</fullName>
    </submittedName>
</protein>
<evidence type="ECO:0000313" key="1">
    <source>
        <dbReference type="EMBL" id="GAA0141624.1"/>
    </source>
</evidence>
<dbReference type="Proteomes" id="UP001454036">
    <property type="component" value="Unassembled WGS sequence"/>
</dbReference>
<organism evidence="1 2">
    <name type="scientific">Lithospermum erythrorhizon</name>
    <name type="common">Purple gromwell</name>
    <name type="synonym">Lithospermum officinale var. erythrorhizon</name>
    <dbReference type="NCBI Taxonomy" id="34254"/>
    <lineage>
        <taxon>Eukaryota</taxon>
        <taxon>Viridiplantae</taxon>
        <taxon>Streptophyta</taxon>
        <taxon>Embryophyta</taxon>
        <taxon>Tracheophyta</taxon>
        <taxon>Spermatophyta</taxon>
        <taxon>Magnoliopsida</taxon>
        <taxon>eudicotyledons</taxon>
        <taxon>Gunneridae</taxon>
        <taxon>Pentapetalae</taxon>
        <taxon>asterids</taxon>
        <taxon>lamiids</taxon>
        <taxon>Boraginales</taxon>
        <taxon>Boraginaceae</taxon>
        <taxon>Boraginoideae</taxon>
        <taxon>Lithospermeae</taxon>
        <taxon>Lithospermum</taxon>
    </lineage>
</organism>
<name>A0AAV3NQI4_LITER</name>
<dbReference type="AlphaFoldDB" id="A0AAV3NQI4"/>